<gene>
    <name evidence="2" type="ORF">BD410DRAFT_790412</name>
</gene>
<dbReference type="InterPro" id="IPR001810">
    <property type="entry name" value="F-box_dom"/>
</dbReference>
<dbReference type="Pfam" id="PF12937">
    <property type="entry name" value="F-box-like"/>
    <property type="match status" value="1"/>
</dbReference>
<accession>A0A4Y7Q0B1</accession>
<dbReference type="OrthoDB" id="2269034at2759"/>
<feature type="domain" description="F-box" evidence="1">
    <location>
        <begin position="24"/>
        <end position="81"/>
    </location>
</feature>
<evidence type="ECO:0000259" key="1">
    <source>
        <dbReference type="PROSITE" id="PS50181"/>
    </source>
</evidence>
<organism evidence="2 3">
    <name type="scientific">Rickenella mellea</name>
    <dbReference type="NCBI Taxonomy" id="50990"/>
    <lineage>
        <taxon>Eukaryota</taxon>
        <taxon>Fungi</taxon>
        <taxon>Dikarya</taxon>
        <taxon>Basidiomycota</taxon>
        <taxon>Agaricomycotina</taxon>
        <taxon>Agaricomycetes</taxon>
        <taxon>Hymenochaetales</taxon>
        <taxon>Rickenellaceae</taxon>
        <taxon>Rickenella</taxon>
    </lineage>
</organism>
<proteinExistence type="predicted"/>
<dbReference type="PROSITE" id="PS50181">
    <property type="entry name" value="FBOX"/>
    <property type="match status" value="1"/>
</dbReference>
<evidence type="ECO:0000313" key="3">
    <source>
        <dbReference type="Proteomes" id="UP000294933"/>
    </source>
</evidence>
<keyword evidence="3" id="KW-1185">Reference proteome</keyword>
<dbReference type="AlphaFoldDB" id="A0A4Y7Q0B1"/>
<dbReference type="Proteomes" id="UP000294933">
    <property type="component" value="Unassembled WGS sequence"/>
</dbReference>
<dbReference type="STRING" id="50990.A0A4Y7Q0B1"/>
<dbReference type="Gene3D" id="1.20.1280.50">
    <property type="match status" value="1"/>
</dbReference>
<name>A0A4Y7Q0B1_9AGAM</name>
<protein>
    <recommendedName>
        <fullName evidence="1">F-box domain-containing protein</fullName>
    </recommendedName>
</protein>
<dbReference type="SUPFAM" id="SSF52047">
    <property type="entry name" value="RNI-like"/>
    <property type="match status" value="1"/>
</dbReference>
<dbReference type="EMBL" id="ML170185">
    <property type="protein sequence ID" value="TDL20761.1"/>
    <property type="molecule type" value="Genomic_DNA"/>
</dbReference>
<reference evidence="2 3" key="1">
    <citation type="submission" date="2018-06" db="EMBL/GenBank/DDBJ databases">
        <title>A transcriptomic atlas of mushroom development highlights an independent origin of complex multicellularity.</title>
        <authorList>
            <consortium name="DOE Joint Genome Institute"/>
            <person name="Krizsan K."/>
            <person name="Almasi E."/>
            <person name="Merenyi Z."/>
            <person name="Sahu N."/>
            <person name="Viragh M."/>
            <person name="Koszo T."/>
            <person name="Mondo S."/>
            <person name="Kiss B."/>
            <person name="Balint B."/>
            <person name="Kues U."/>
            <person name="Barry K."/>
            <person name="Hegedus J.C."/>
            <person name="Henrissat B."/>
            <person name="Johnson J."/>
            <person name="Lipzen A."/>
            <person name="Ohm R."/>
            <person name="Nagy I."/>
            <person name="Pangilinan J."/>
            <person name="Yan J."/>
            <person name="Xiong Y."/>
            <person name="Grigoriev I.V."/>
            <person name="Hibbett D.S."/>
            <person name="Nagy L.G."/>
        </authorList>
    </citation>
    <scope>NUCLEOTIDE SEQUENCE [LARGE SCALE GENOMIC DNA]</scope>
    <source>
        <strain evidence="2 3">SZMC22713</strain>
    </source>
</reference>
<evidence type="ECO:0000313" key="2">
    <source>
        <dbReference type="EMBL" id="TDL20761.1"/>
    </source>
</evidence>
<sequence length="467" mass="52649">MSSVGHVRRSFRLLPFRLRKRRKHKSIKDLPTELLIQIFLDCLSLKEFPRPSTREAPVSLTRVCRRWRSIASSTPQLWAAITSSRSQSEERDVMALDVWIKRSGTCPLSVSLRHGVDYHCVAKCVQTILPYACRWKAVYLMASERCICLSQINKVLSTPDGTPLLEDFRAINVPGSTAFPGHVFPDLSAAPRPSTLHLGGDSIIHLIRPYSTKFHAMRELRLHECENTVACLHALNRCPSLEILEIALKNRSSSNVLTVPGPSEMHAIPLLHTLLVTGSLENARPFIDHIRLPAVLRLSIFSTRAKSGYESSMWPHVTNLIVRSGGNLEELRIDGHIGRAGGFSKVLRCANSLKSLSVGNPGYMLAHMNILKPSLDMSYILCPQLDRFEFLGAWNDMDILGVADILVYRWRHSRNCGKRHSSPSTVMFELKECVYTFQNDFYISECVDEGMKVAELDCSDAWWLSNV</sequence>
<dbReference type="SUPFAM" id="SSF81383">
    <property type="entry name" value="F-box domain"/>
    <property type="match status" value="1"/>
</dbReference>
<dbReference type="InterPro" id="IPR036047">
    <property type="entry name" value="F-box-like_dom_sf"/>
</dbReference>
<dbReference type="VEuPathDB" id="FungiDB:BD410DRAFT_790412"/>